<dbReference type="AlphaFoldDB" id="A0A4C2A8V8"/>
<keyword evidence="3" id="KW-1185">Reference proteome</keyword>
<reference evidence="2 3" key="1">
    <citation type="journal article" date="2019" name="Commun. Biol.">
        <title>The bagworm genome reveals a unique fibroin gene that provides high tensile strength.</title>
        <authorList>
            <person name="Kono N."/>
            <person name="Nakamura H."/>
            <person name="Ohtoshi R."/>
            <person name="Tomita M."/>
            <person name="Numata K."/>
            <person name="Arakawa K."/>
        </authorList>
    </citation>
    <scope>NUCLEOTIDE SEQUENCE [LARGE SCALE GENOMIC DNA]</scope>
</reference>
<sequence>MGRKTSAAAGAPASPQLPPPAADPTCCFRDLETEENLTATTSTGVKPTIRKEHSQSLDLEVSIANMLDSDDDDEQSENQMSDTKANLLTEYMSEKRLPRDQDQLKYWQINSKERVVLLQWRQKTDLMMMMIRKISARKVTDTDTDTDFFFTSDIREYGYGYGYPEHH</sequence>
<comment type="caution">
    <text evidence="2">The sequence shown here is derived from an EMBL/GenBank/DDBJ whole genome shotgun (WGS) entry which is preliminary data.</text>
</comment>
<organism evidence="2 3">
    <name type="scientific">Eumeta variegata</name>
    <name type="common">Bagworm moth</name>
    <name type="synonym">Eumeta japonica</name>
    <dbReference type="NCBI Taxonomy" id="151549"/>
    <lineage>
        <taxon>Eukaryota</taxon>
        <taxon>Metazoa</taxon>
        <taxon>Ecdysozoa</taxon>
        <taxon>Arthropoda</taxon>
        <taxon>Hexapoda</taxon>
        <taxon>Insecta</taxon>
        <taxon>Pterygota</taxon>
        <taxon>Neoptera</taxon>
        <taxon>Endopterygota</taxon>
        <taxon>Lepidoptera</taxon>
        <taxon>Glossata</taxon>
        <taxon>Ditrysia</taxon>
        <taxon>Tineoidea</taxon>
        <taxon>Psychidae</taxon>
        <taxon>Oiketicinae</taxon>
        <taxon>Eumeta</taxon>
    </lineage>
</organism>
<dbReference type="OrthoDB" id="7699631at2759"/>
<feature type="region of interest" description="Disordered" evidence="1">
    <location>
        <begin position="1"/>
        <end position="27"/>
    </location>
</feature>
<evidence type="ECO:0000313" key="3">
    <source>
        <dbReference type="Proteomes" id="UP000299102"/>
    </source>
</evidence>
<accession>A0A4C2A8V8</accession>
<protein>
    <submittedName>
        <fullName evidence="2">Uncharacterized protein</fullName>
    </submittedName>
</protein>
<gene>
    <name evidence="2" type="ORF">EVAR_70935_1</name>
</gene>
<name>A0A4C2A8V8_EUMVA</name>
<evidence type="ECO:0000256" key="1">
    <source>
        <dbReference type="SAM" id="MobiDB-lite"/>
    </source>
</evidence>
<evidence type="ECO:0000313" key="2">
    <source>
        <dbReference type="EMBL" id="GBP96242.1"/>
    </source>
</evidence>
<dbReference type="Proteomes" id="UP000299102">
    <property type="component" value="Unassembled WGS sequence"/>
</dbReference>
<dbReference type="EMBL" id="BGZK01002758">
    <property type="protein sequence ID" value="GBP96242.1"/>
    <property type="molecule type" value="Genomic_DNA"/>
</dbReference>
<proteinExistence type="predicted"/>